<feature type="compositionally biased region" description="Basic residues" evidence="1">
    <location>
        <begin position="24"/>
        <end position="38"/>
    </location>
</feature>
<dbReference type="EMBL" id="MU853403">
    <property type="protein sequence ID" value="KAK4137077.1"/>
    <property type="molecule type" value="Genomic_DNA"/>
</dbReference>
<reference evidence="2" key="1">
    <citation type="journal article" date="2023" name="Mol. Phylogenet. Evol.">
        <title>Genome-scale phylogeny and comparative genomics of the fungal order Sordariales.</title>
        <authorList>
            <person name="Hensen N."/>
            <person name="Bonometti L."/>
            <person name="Westerberg I."/>
            <person name="Brannstrom I.O."/>
            <person name="Guillou S."/>
            <person name="Cros-Aarteil S."/>
            <person name="Calhoun S."/>
            <person name="Haridas S."/>
            <person name="Kuo A."/>
            <person name="Mondo S."/>
            <person name="Pangilinan J."/>
            <person name="Riley R."/>
            <person name="LaButti K."/>
            <person name="Andreopoulos B."/>
            <person name="Lipzen A."/>
            <person name="Chen C."/>
            <person name="Yan M."/>
            <person name="Daum C."/>
            <person name="Ng V."/>
            <person name="Clum A."/>
            <person name="Steindorff A."/>
            <person name="Ohm R.A."/>
            <person name="Martin F."/>
            <person name="Silar P."/>
            <person name="Natvig D.O."/>
            <person name="Lalanne C."/>
            <person name="Gautier V."/>
            <person name="Ament-Velasquez S.L."/>
            <person name="Kruys A."/>
            <person name="Hutchinson M.I."/>
            <person name="Powell A.J."/>
            <person name="Barry K."/>
            <person name="Miller A.N."/>
            <person name="Grigoriev I.V."/>
            <person name="Debuchy R."/>
            <person name="Gladieux P."/>
            <person name="Hiltunen Thoren M."/>
            <person name="Johannesson H."/>
        </authorList>
    </citation>
    <scope>NUCLEOTIDE SEQUENCE</scope>
    <source>
        <strain evidence="2">CBS 123565</strain>
    </source>
</reference>
<comment type="caution">
    <text evidence="2">The sequence shown here is derived from an EMBL/GenBank/DDBJ whole genome shotgun (WGS) entry which is preliminary data.</text>
</comment>
<protein>
    <submittedName>
        <fullName evidence="2">Uncharacterized protein</fullName>
    </submittedName>
</protein>
<organism evidence="2 3">
    <name type="scientific">Trichocladium antarcticum</name>
    <dbReference type="NCBI Taxonomy" id="1450529"/>
    <lineage>
        <taxon>Eukaryota</taxon>
        <taxon>Fungi</taxon>
        <taxon>Dikarya</taxon>
        <taxon>Ascomycota</taxon>
        <taxon>Pezizomycotina</taxon>
        <taxon>Sordariomycetes</taxon>
        <taxon>Sordariomycetidae</taxon>
        <taxon>Sordariales</taxon>
        <taxon>Chaetomiaceae</taxon>
        <taxon>Trichocladium</taxon>
    </lineage>
</organism>
<dbReference type="AlphaFoldDB" id="A0AAN6ZG24"/>
<evidence type="ECO:0000313" key="3">
    <source>
        <dbReference type="Proteomes" id="UP001304895"/>
    </source>
</evidence>
<dbReference type="Proteomes" id="UP001304895">
    <property type="component" value="Unassembled WGS sequence"/>
</dbReference>
<proteinExistence type="predicted"/>
<name>A0AAN6ZG24_9PEZI</name>
<reference evidence="2" key="2">
    <citation type="submission" date="2023-05" db="EMBL/GenBank/DDBJ databases">
        <authorList>
            <consortium name="Lawrence Berkeley National Laboratory"/>
            <person name="Steindorff A."/>
            <person name="Hensen N."/>
            <person name="Bonometti L."/>
            <person name="Westerberg I."/>
            <person name="Brannstrom I.O."/>
            <person name="Guillou S."/>
            <person name="Cros-Aarteil S."/>
            <person name="Calhoun S."/>
            <person name="Haridas S."/>
            <person name="Kuo A."/>
            <person name="Mondo S."/>
            <person name="Pangilinan J."/>
            <person name="Riley R."/>
            <person name="Labutti K."/>
            <person name="Andreopoulos B."/>
            <person name="Lipzen A."/>
            <person name="Chen C."/>
            <person name="Yanf M."/>
            <person name="Daum C."/>
            <person name="Ng V."/>
            <person name="Clum A."/>
            <person name="Ohm R."/>
            <person name="Martin F."/>
            <person name="Silar P."/>
            <person name="Natvig D."/>
            <person name="Lalanne C."/>
            <person name="Gautier V."/>
            <person name="Ament-Velasquez S.L."/>
            <person name="Kruys A."/>
            <person name="Hutchinson M.I."/>
            <person name="Powell A.J."/>
            <person name="Barry K."/>
            <person name="Miller A.N."/>
            <person name="Grigoriev I.V."/>
            <person name="Debuchy R."/>
            <person name="Gladieux P."/>
            <person name="Thoren M.H."/>
            <person name="Johannesson H."/>
        </authorList>
    </citation>
    <scope>NUCLEOTIDE SEQUENCE</scope>
    <source>
        <strain evidence="2">CBS 123565</strain>
    </source>
</reference>
<keyword evidence="3" id="KW-1185">Reference proteome</keyword>
<gene>
    <name evidence="2" type="ORF">BT67DRAFT_201692</name>
</gene>
<feature type="region of interest" description="Disordered" evidence="1">
    <location>
        <begin position="1"/>
        <end position="38"/>
    </location>
</feature>
<sequence length="100" mass="10854">MRHTGTCLSLVTPLPRMGGESPRQHRRRGGPGMIKRPRRFTQPLEGIGKLRGCDGWYSFAGSKKTGPICCSSLYRCTLTDLIISSASQGQVTVLLNSCGT</sequence>
<accession>A0AAN6ZG24</accession>
<evidence type="ECO:0000256" key="1">
    <source>
        <dbReference type="SAM" id="MobiDB-lite"/>
    </source>
</evidence>
<evidence type="ECO:0000313" key="2">
    <source>
        <dbReference type="EMBL" id="KAK4137077.1"/>
    </source>
</evidence>